<keyword evidence="3" id="KW-1185">Reference proteome</keyword>
<name>A0AAN6NME3_9PEZI</name>
<protein>
    <submittedName>
        <fullName evidence="2">Uncharacterized protein</fullName>
    </submittedName>
</protein>
<comment type="caution">
    <text evidence="2">The sequence shown here is derived from an EMBL/GenBank/DDBJ whole genome shotgun (WGS) entry which is preliminary data.</text>
</comment>
<evidence type="ECO:0000256" key="1">
    <source>
        <dbReference type="SAM" id="MobiDB-lite"/>
    </source>
</evidence>
<feature type="compositionally biased region" description="Low complexity" evidence="1">
    <location>
        <begin position="80"/>
        <end position="94"/>
    </location>
</feature>
<feature type="non-terminal residue" evidence="2">
    <location>
        <position position="366"/>
    </location>
</feature>
<evidence type="ECO:0000313" key="3">
    <source>
        <dbReference type="Proteomes" id="UP001303222"/>
    </source>
</evidence>
<gene>
    <name evidence="2" type="ORF">QBC32DRAFT_195318</name>
</gene>
<feature type="compositionally biased region" description="Low complexity" evidence="1">
    <location>
        <begin position="25"/>
        <end position="35"/>
    </location>
</feature>
<feature type="compositionally biased region" description="Polar residues" evidence="1">
    <location>
        <begin position="60"/>
        <end position="74"/>
    </location>
</feature>
<organism evidence="2 3">
    <name type="scientific">Pseudoneurospora amorphoporcata</name>
    <dbReference type="NCBI Taxonomy" id="241081"/>
    <lineage>
        <taxon>Eukaryota</taxon>
        <taxon>Fungi</taxon>
        <taxon>Dikarya</taxon>
        <taxon>Ascomycota</taxon>
        <taxon>Pezizomycotina</taxon>
        <taxon>Sordariomycetes</taxon>
        <taxon>Sordariomycetidae</taxon>
        <taxon>Sordariales</taxon>
        <taxon>Sordariaceae</taxon>
        <taxon>Pseudoneurospora</taxon>
    </lineage>
</organism>
<feature type="region of interest" description="Disordered" evidence="1">
    <location>
        <begin position="1"/>
        <end position="94"/>
    </location>
</feature>
<feature type="region of interest" description="Disordered" evidence="1">
    <location>
        <begin position="321"/>
        <end position="348"/>
    </location>
</feature>
<dbReference type="AlphaFoldDB" id="A0AAN6NME3"/>
<proteinExistence type="predicted"/>
<dbReference type="EMBL" id="MU859544">
    <property type="protein sequence ID" value="KAK3946733.1"/>
    <property type="molecule type" value="Genomic_DNA"/>
</dbReference>
<accession>A0AAN6NME3</accession>
<dbReference type="Proteomes" id="UP001303222">
    <property type="component" value="Unassembled WGS sequence"/>
</dbReference>
<reference evidence="2" key="2">
    <citation type="submission" date="2023-06" db="EMBL/GenBank/DDBJ databases">
        <authorList>
            <consortium name="Lawrence Berkeley National Laboratory"/>
            <person name="Mondo S.J."/>
            <person name="Hensen N."/>
            <person name="Bonometti L."/>
            <person name="Westerberg I."/>
            <person name="Brannstrom I.O."/>
            <person name="Guillou S."/>
            <person name="Cros-Aarteil S."/>
            <person name="Calhoun S."/>
            <person name="Haridas S."/>
            <person name="Kuo A."/>
            <person name="Pangilinan J."/>
            <person name="Riley R."/>
            <person name="Labutti K."/>
            <person name="Andreopoulos B."/>
            <person name="Lipzen A."/>
            <person name="Chen C."/>
            <person name="Yanf M."/>
            <person name="Daum C."/>
            <person name="Ng V."/>
            <person name="Clum A."/>
            <person name="Steindorff A."/>
            <person name="Ohm R."/>
            <person name="Martin F."/>
            <person name="Silar P."/>
            <person name="Natvig D."/>
            <person name="Lalanne C."/>
            <person name="Gautier V."/>
            <person name="Ament-Velasquez S.L."/>
            <person name="Kruys A."/>
            <person name="Hutchinson M.I."/>
            <person name="Powell A.J."/>
            <person name="Barry K."/>
            <person name="Miller A.N."/>
            <person name="Grigoriev I.V."/>
            <person name="Debuchy R."/>
            <person name="Gladieux P."/>
            <person name="Thoren M.H."/>
            <person name="Johannesson H."/>
        </authorList>
    </citation>
    <scope>NUCLEOTIDE SEQUENCE</scope>
    <source>
        <strain evidence="2">CBS 626.80</strain>
    </source>
</reference>
<evidence type="ECO:0000313" key="2">
    <source>
        <dbReference type="EMBL" id="KAK3946733.1"/>
    </source>
</evidence>
<reference evidence="2" key="1">
    <citation type="journal article" date="2023" name="Mol. Phylogenet. Evol.">
        <title>Genome-scale phylogeny and comparative genomics of the fungal order Sordariales.</title>
        <authorList>
            <person name="Hensen N."/>
            <person name="Bonometti L."/>
            <person name="Westerberg I."/>
            <person name="Brannstrom I.O."/>
            <person name="Guillou S."/>
            <person name="Cros-Aarteil S."/>
            <person name="Calhoun S."/>
            <person name="Haridas S."/>
            <person name="Kuo A."/>
            <person name="Mondo S."/>
            <person name="Pangilinan J."/>
            <person name="Riley R."/>
            <person name="LaButti K."/>
            <person name="Andreopoulos B."/>
            <person name="Lipzen A."/>
            <person name="Chen C."/>
            <person name="Yan M."/>
            <person name="Daum C."/>
            <person name="Ng V."/>
            <person name="Clum A."/>
            <person name="Steindorff A."/>
            <person name="Ohm R.A."/>
            <person name="Martin F."/>
            <person name="Silar P."/>
            <person name="Natvig D.O."/>
            <person name="Lalanne C."/>
            <person name="Gautier V."/>
            <person name="Ament-Velasquez S.L."/>
            <person name="Kruys A."/>
            <person name="Hutchinson M.I."/>
            <person name="Powell A.J."/>
            <person name="Barry K."/>
            <person name="Miller A.N."/>
            <person name="Grigoriev I.V."/>
            <person name="Debuchy R."/>
            <person name="Gladieux P."/>
            <person name="Hiltunen Thoren M."/>
            <person name="Johannesson H."/>
        </authorList>
    </citation>
    <scope>NUCLEOTIDE SEQUENCE</scope>
    <source>
        <strain evidence="2">CBS 626.80</strain>
    </source>
</reference>
<sequence length="366" mass="39579">MSPPTAAATEDDGTSPSSQAVDTAPIPITTETEIPPNHEAYRPPSIQAGIAGTHAPPEITSASIMSPSVTSSVESDIEELSPTSTGSSTSLTGTEIMTMRRQRIVNVIMQHFCRHLGEKLKDGTAELRRGTQKVAVNPVADRASSSIETLEEQLPSTPAANSLDPVPAWTASGLPRLAGSSDLLNACSAFDNLSDVLSGMPERIYDGSYSFDFDSLWSGDSGVHLPESVSGELFNEGYSRRGLSYHEHLQSSLPLTNYDSTSISWHSQKPEVHNNPTPPRKAIDIHSNPEFITNTLLAVNTMTADFGGSANANNLHDGVQKRAAEDDGDHDGRRKRQRGQANTGRKFACPYFKRNPRKYSKWTCCP</sequence>